<dbReference type="Gene3D" id="3.90.1200.10">
    <property type="match status" value="1"/>
</dbReference>
<keyword evidence="3" id="KW-1185">Reference proteome</keyword>
<comment type="caution">
    <text evidence="2">The sequence shown here is derived from an EMBL/GenBank/DDBJ whole genome shotgun (WGS) entry which is preliminary data.</text>
</comment>
<dbReference type="InterPro" id="IPR011009">
    <property type="entry name" value="Kinase-like_dom_sf"/>
</dbReference>
<accession>A0A9X1NML8</accession>
<sequence length="338" mass="37461">MRRTAEAEDLSAIVQQALGAEVTITSVDRLRGGTKKGVYRVHLQAPAAPNRQAPASVIVYSWAADENYWEDPTAHTPAHDPHDVFAPATGMQRYLDAQHTLEQIGARAAHIYLTDATQNVAVVEDLTGGTLETLYATDPATADTATRDLAKILQRLRKHHSPTYGTLEQFRSGITPHGTSCEQLVLDRALADLDESARREPRIAAVREELAGKLKELRAAVSPRAEYCLIHGELGPDHVLVSANAEAVLIDVEGMLFFDVEWEHVFLEIRFNERYPLLRELAGANDLDENRLRLYRLAMRLSLVAGPLRLLDGDFPHREGMQNIAEWNTQAALALLNA</sequence>
<dbReference type="InterPro" id="IPR051678">
    <property type="entry name" value="AGP_Transferase"/>
</dbReference>
<name>A0A9X1NML8_9ACTN</name>
<dbReference type="Pfam" id="PF01636">
    <property type="entry name" value="APH"/>
    <property type="match status" value="1"/>
</dbReference>
<proteinExistence type="predicted"/>
<evidence type="ECO:0000313" key="3">
    <source>
        <dbReference type="Proteomes" id="UP001138997"/>
    </source>
</evidence>
<feature type="domain" description="Aminoglycoside phosphotransferase" evidence="1">
    <location>
        <begin position="88"/>
        <end position="251"/>
    </location>
</feature>
<evidence type="ECO:0000259" key="1">
    <source>
        <dbReference type="Pfam" id="PF01636"/>
    </source>
</evidence>
<dbReference type="RefSeq" id="WP_231448726.1">
    <property type="nucleotide sequence ID" value="NZ_JAJOMB010000025.1"/>
</dbReference>
<dbReference type="InterPro" id="IPR002575">
    <property type="entry name" value="Aminoglycoside_PTrfase"/>
</dbReference>
<dbReference type="SUPFAM" id="SSF56112">
    <property type="entry name" value="Protein kinase-like (PK-like)"/>
    <property type="match status" value="1"/>
</dbReference>
<protein>
    <submittedName>
        <fullName evidence="2">Phosphotransferase</fullName>
    </submittedName>
</protein>
<gene>
    <name evidence="2" type="ORF">LR394_33930</name>
</gene>
<dbReference type="EMBL" id="JAJOMB010000025">
    <property type="protein sequence ID" value="MCD5315906.1"/>
    <property type="molecule type" value="Genomic_DNA"/>
</dbReference>
<dbReference type="AlphaFoldDB" id="A0A9X1NML8"/>
<evidence type="ECO:0000313" key="2">
    <source>
        <dbReference type="EMBL" id="MCD5315906.1"/>
    </source>
</evidence>
<dbReference type="PANTHER" id="PTHR21310">
    <property type="entry name" value="AMINOGLYCOSIDE PHOSPHOTRANSFERASE-RELATED-RELATED"/>
    <property type="match status" value="1"/>
</dbReference>
<dbReference type="Proteomes" id="UP001138997">
    <property type="component" value="Unassembled WGS sequence"/>
</dbReference>
<organism evidence="2 3">
    <name type="scientific">Kineosporia babensis</name>
    <dbReference type="NCBI Taxonomy" id="499548"/>
    <lineage>
        <taxon>Bacteria</taxon>
        <taxon>Bacillati</taxon>
        <taxon>Actinomycetota</taxon>
        <taxon>Actinomycetes</taxon>
        <taxon>Kineosporiales</taxon>
        <taxon>Kineosporiaceae</taxon>
        <taxon>Kineosporia</taxon>
    </lineage>
</organism>
<reference evidence="2" key="1">
    <citation type="submission" date="2021-11" db="EMBL/GenBank/DDBJ databases">
        <title>Streptomyces corallinus and Kineosporia corallina sp. nov., two new coral-derived marine actinobacteria.</title>
        <authorList>
            <person name="Buangrab K."/>
            <person name="Sutthacheep M."/>
            <person name="Yeemin T."/>
            <person name="Harunari E."/>
            <person name="Igarashi Y."/>
            <person name="Sripreechasak P."/>
            <person name="Kanchanasin P."/>
            <person name="Tanasupawat S."/>
            <person name="Phongsopitanun W."/>
        </authorList>
    </citation>
    <scope>NUCLEOTIDE SEQUENCE</scope>
    <source>
        <strain evidence="2">JCM 31032</strain>
    </source>
</reference>